<dbReference type="EMBL" id="LFMW01000011">
    <property type="protein sequence ID" value="KMT54440.1"/>
    <property type="molecule type" value="Genomic_DNA"/>
</dbReference>
<evidence type="ECO:0000313" key="3">
    <source>
        <dbReference type="EMBL" id="KMT54440.1"/>
    </source>
</evidence>
<comment type="caution">
    <text evidence="3">The sequence shown here is derived from an EMBL/GenBank/DDBJ whole genome shotgun (WGS) entry which is preliminary data.</text>
</comment>
<protein>
    <submittedName>
        <fullName evidence="3">Amino acid transporter</fullName>
    </submittedName>
</protein>
<accession>A0A0J8FW14</accession>
<feature type="transmembrane region" description="Helical" evidence="1">
    <location>
        <begin position="125"/>
        <end position="142"/>
    </location>
</feature>
<name>A0A0J8FW14_9PSED</name>
<feature type="domain" description="EamA" evidence="2">
    <location>
        <begin position="156"/>
        <end position="303"/>
    </location>
</feature>
<keyword evidence="4" id="KW-1185">Reference proteome</keyword>
<evidence type="ECO:0000313" key="4">
    <source>
        <dbReference type="Proteomes" id="UP000037551"/>
    </source>
</evidence>
<evidence type="ECO:0000259" key="2">
    <source>
        <dbReference type="Pfam" id="PF00892"/>
    </source>
</evidence>
<dbReference type="InterPro" id="IPR000620">
    <property type="entry name" value="EamA_dom"/>
</dbReference>
<dbReference type="RefSeq" id="WP_048726276.1">
    <property type="nucleotide sequence ID" value="NZ_LFMW01000011.1"/>
</dbReference>
<dbReference type="SUPFAM" id="SSF103481">
    <property type="entry name" value="Multidrug resistance efflux transporter EmrE"/>
    <property type="match status" value="1"/>
</dbReference>
<feature type="transmembrane region" description="Helical" evidence="1">
    <location>
        <begin position="68"/>
        <end position="90"/>
    </location>
</feature>
<dbReference type="PATRIC" id="fig|1674920.3.peg.1236"/>
<feature type="transmembrane region" description="Helical" evidence="1">
    <location>
        <begin position="96"/>
        <end position="113"/>
    </location>
</feature>
<evidence type="ECO:0000256" key="1">
    <source>
        <dbReference type="SAM" id="Phobius"/>
    </source>
</evidence>
<gene>
    <name evidence="3" type="ORF">ACR52_16535</name>
</gene>
<dbReference type="OrthoDB" id="7216522at2"/>
<keyword evidence="1" id="KW-0812">Transmembrane</keyword>
<organism evidence="3 4">
    <name type="scientific">Pseudomonas fildesensis</name>
    <dbReference type="NCBI Taxonomy" id="1674920"/>
    <lineage>
        <taxon>Bacteria</taxon>
        <taxon>Pseudomonadati</taxon>
        <taxon>Pseudomonadota</taxon>
        <taxon>Gammaproteobacteria</taxon>
        <taxon>Pseudomonadales</taxon>
        <taxon>Pseudomonadaceae</taxon>
        <taxon>Pseudomonas</taxon>
    </lineage>
</organism>
<feature type="transmembrane region" description="Helical" evidence="1">
    <location>
        <begin position="186"/>
        <end position="210"/>
    </location>
</feature>
<feature type="transmembrane region" description="Helical" evidence="1">
    <location>
        <begin position="289"/>
        <end position="307"/>
    </location>
</feature>
<dbReference type="GO" id="GO:0016020">
    <property type="term" value="C:membrane"/>
    <property type="evidence" value="ECO:0007669"/>
    <property type="project" value="InterPro"/>
</dbReference>
<feature type="transmembrane region" description="Helical" evidence="1">
    <location>
        <begin position="230"/>
        <end position="252"/>
    </location>
</feature>
<feature type="transmembrane region" description="Helical" evidence="1">
    <location>
        <begin position="39"/>
        <end position="56"/>
    </location>
</feature>
<keyword evidence="1" id="KW-0472">Membrane</keyword>
<dbReference type="STRING" id="1674920.ACR52_16535"/>
<dbReference type="Pfam" id="PF00892">
    <property type="entry name" value="EamA"/>
    <property type="match status" value="1"/>
</dbReference>
<feature type="transmembrane region" description="Helical" evidence="1">
    <location>
        <begin position="154"/>
        <end position="174"/>
    </location>
</feature>
<sequence length="331" mass="34738">MNTSLFIGVSLAVVATLGWALNFITPYITGDYSLYDVMTVRFLIAGALGVAGMILCRAQLRFLRPGQWLVAAGLGTTGCLGYGVCIAAGVVFGGPVLTPAFVGMVPVLLALLGNARNKTVPWRRLAVPLGFLTVGLWLSNLGSLNQAASGNGTWLAGLFFSVSAVVLWVGFSVINQKYMRDLPATATGAWTALMLVGTGIATLCLVPVVQAFGLLKLPTLGFGLAQAGPLYAWSLAIASMSTVIGAWAWNAATRRLPMVLSGQLIALESLFATLLGLWFHGRWPTTMEAAGLAAVLIGVVMAVRIILTGRQPATTCHSLRENSSPGPFTGR</sequence>
<dbReference type="Proteomes" id="UP000037551">
    <property type="component" value="Unassembled WGS sequence"/>
</dbReference>
<keyword evidence="1" id="KW-1133">Transmembrane helix</keyword>
<proteinExistence type="predicted"/>
<feature type="transmembrane region" description="Helical" evidence="1">
    <location>
        <begin position="264"/>
        <end position="283"/>
    </location>
</feature>
<reference evidence="3 4" key="1">
    <citation type="submission" date="2015-06" db="EMBL/GenBank/DDBJ databases">
        <title>Draft genome sequence of an Antarctic Pseudomonas sp. strain KG01 with full potential for biotechnological applications.</title>
        <authorList>
            <person name="Pavlov M.S."/>
            <person name="Lira F."/>
            <person name="Martinez J.L."/>
            <person name="Marshall S.H."/>
        </authorList>
    </citation>
    <scope>NUCLEOTIDE SEQUENCE [LARGE SCALE GENOMIC DNA]</scope>
    <source>
        <strain evidence="3 4">KG01</strain>
    </source>
</reference>
<dbReference type="AlphaFoldDB" id="A0A0J8FW14"/>
<dbReference type="InterPro" id="IPR037185">
    <property type="entry name" value="EmrE-like"/>
</dbReference>